<dbReference type="AlphaFoldDB" id="A0AA88CVI9"/>
<feature type="compositionally biased region" description="Basic and acidic residues" evidence="1">
    <location>
        <begin position="30"/>
        <end position="46"/>
    </location>
</feature>
<sequence length="88" mass="10408">MCLCGICLTPALPTVHHPCCPPHRRPSARRPREPLTAESRARRPREPTTVQSRQEARRWAWRTVNFRRRGEAEGRARWRWLVKLTGWS</sequence>
<gene>
    <name evidence="2" type="ORF">TIFTF001_003482</name>
</gene>
<protein>
    <submittedName>
        <fullName evidence="2">Uncharacterized protein</fullName>
    </submittedName>
</protein>
<evidence type="ECO:0000313" key="3">
    <source>
        <dbReference type="Proteomes" id="UP001187192"/>
    </source>
</evidence>
<dbReference type="Proteomes" id="UP001187192">
    <property type="component" value="Unassembled WGS sequence"/>
</dbReference>
<dbReference type="EMBL" id="BTGU01000003">
    <property type="protein sequence ID" value="GMN31976.1"/>
    <property type="molecule type" value="Genomic_DNA"/>
</dbReference>
<evidence type="ECO:0000256" key="1">
    <source>
        <dbReference type="SAM" id="MobiDB-lite"/>
    </source>
</evidence>
<evidence type="ECO:0000313" key="2">
    <source>
        <dbReference type="EMBL" id="GMN31976.1"/>
    </source>
</evidence>
<proteinExistence type="predicted"/>
<comment type="caution">
    <text evidence="2">The sequence shown here is derived from an EMBL/GenBank/DDBJ whole genome shotgun (WGS) entry which is preliminary data.</text>
</comment>
<keyword evidence="3" id="KW-1185">Reference proteome</keyword>
<organism evidence="2 3">
    <name type="scientific">Ficus carica</name>
    <name type="common">Common fig</name>
    <dbReference type="NCBI Taxonomy" id="3494"/>
    <lineage>
        <taxon>Eukaryota</taxon>
        <taxon>Viridiplantae</taxon>
        <taxon>Streptophyta</taxon>
        <taxon>Embryophyta</taxon>
        <taxon>Tracheophyta</taxon>
        <taxon>Spermatophyta</taxon>
        <taxon>Magnoliopsida</taxon>
        <taxon>eudicotyledons</taxon>
        <taxon>Gunneridae</taxon>
        <taxon>Pentapetalae</taxon>
        <taxon>rosids</taxon>
        <taxon>fabids</taxon>
        <taxon>Rosales</taxon>
        <taxon>Moraceae</taxon>
        <taxon>Ficeae</taxon>
        <taxon>Ficus</taxon>
    </lineage>
</organism>
<name>A0AA88CVI9_FICCA</name>
<feature type="region of interest" description="Disordered" evidence="1">
    <location>
        <begin position="18"/>
        <end position="55"/>
    </location>
</feature>
<reference evidence="2" key="1">
    <citation type="submission" date="2023-07" db="EMBL/GenBank/DDBJ databases">
        <title>draft genome sequence of fig (Ficus carica).</title>
        <authorList>
            <person name="Takahashi T."/>
            <person name="Nishimura K."/>
        </authorList>
    </citation>
    <scope>NUCLEOTIDE SEQUENCE</scope>
</reference>
<accession>A0AA88CVI9</accession>